<dbReference type="SMART" id="SM00066">
    <property type="entry name" value="GAL4"/>
    <property type="match status" value="1"/>
</dbReference>
<proteinExistence type="predicted"/>
<dbReference type="PANTHER" id="PTHR37534:SF7">
    <property type="entry name" value="TRANSCRIPTIONAL ACTIVATOR PROTEIN UGA3"/>
    <property type="match status" value="1"/>
</dbReference>
<gene>
    <name evidence="4" type="ORF">JMJ77_003114</name>
</gene>
<dbReference type="GO" id="GO:0000981">
    <property type="term" value="F:DNA-binding transcription factor activity, RNA polymerase II-specific"/>
    <property type="evidence" value="ECO:0007669"/>
    <property type="project" value="InterPro"/>
</dbReference>
<dbReference type="PANTHER" id="PTHR37534">
    <property type="entry name" value="TRANSCRIPTIONAL ACTIVATOR PROTEIN UGA3"/>
    <property type="match status" value="1"/>
</dbReference>
<dbReference type="Proteomes" id="UP000699042">
    <property type="component" value="Unassembled WGS sequence"/>
</dbReference>
<dbReference type="EMBL" id="JAESDN010000012">
    <property type="protein sequence ID" value="KAG7043408.1"/>
    <property type="molecule type" value="Genomic_DNA"/>
</dbReference>
<dbReference type="Pfam" id="PF11951">
    <property type="entry name" value="Fungal_trans_2"/>
    <property type="match status" value="1"/>
</dbReference>
<evidence type="ECO:0000259" key="3">
    <source>
        <dbReference type="PROSITE" id="PS50048"/>
    </source>
</evidence>
<name>A0A9P7U7P5_9PEZI</name>
<dbReference type="Pfam" id="PF00172">
    <property type="entry name" value="Zn_clus"/>
    <property type="match status" value="1"/>
</dbReference>
<evidence type="ECO:0000313" key="4">
    <source>
        <dbReference type="EMBL" id="KAG7043408.1"/>
    </source>
</evidence>
<dbReference type="InterPro" id="IPR021858">
    <property type="entry name" value="Fun_TF"/>
</dbReference>
<reference evidence="4" key="1">
    <citation type="submission" date="2021-05" db="EMBL/GenBank/DDBJ databases">
        <title>Comparative genomics of three Colletotrichum scovillei strains and genetic complementation revealed genes involved fungal growth and virulence on chili pepper.</title>
        <authorList>
            <person name="Hsieh D.-K."/>
            <person name="Chuang S.-C."/>
            <person name="Chen C.-Y."/>
            <person name="Chao Y.-T."/>
            <person name="Lu M.-Y.J."/>
            <person name="Lee M.-H."/>
            <person name="Shih M.-C."/>
        </authorList>
    </citation>
    <scope>NUCLEOTIDE SEQUENCE</scope>
    <source>
        <strain evidence="4">Coll-153</strain>
    </source>
</reference>
<protein>
    <recommendedName>
        <fullName evidence="3">Zn(2)-C6 fungal-type domain-containing protein</fullName>
    </recommendedName>
</protein>
<keyword evidence="2" id="KW-0539">Nucleus</keyword>
<evidence type="ECO:0000313" key="5">
    <source>
        <dbReference type="Proteomes" id="UP000699042"/>
    </source>
</evidence>
<dbReference type="AlphaFoldDB" id="A0A9P7U7P5"/>
<comment type="subcellular location">
    <subcellularLocation>
        <location evidence="1">Nucleus</location>
    </subcellularLocation>
</comment>
<dbReference type="InterPro" id="IPR036864">
    <property type="entry name" value="Zn2-C6_fun-type_DNA-bd_sf"/>
</dbReference>
<dbReference type="PROSITE" id="PS50048">
    <property type="entry name" value="ZN2_CY6_FUNGAL_2"/>
    <property type="match status" value="1"/>
</dbReference>
<sequence>MPKSSRRRVEHTRTFTGCRTCRSRHAKCDEGRPECAACRRNGIKCAGYTARLTWIEDSDASGEATQRGAEVPEYRYTLFSDSEREIMSSQLTNSLGSRAAGKVLAEIDTASKTSETEKAFSISKGPFGAFKSVKCREVPSIQLSPSPTLPKHDDSLLVDPEHDGFQSQSDLQEAFGMNWSLDELDGSFQSFLGCLDLLPAQDDSITASDPFSASMPDLQSDFTVDILPMSWPEHVEDTDCGEDGDIIVPATNSVETDNKSATSHADAAAIVAISPASSCLGAFTSLSKVPEQAQALLRYYKNHVGSTKTCGRGNFKSAWQLLFLPCAFETFAELSVLNEASQSRLAILCALLAHSAFQLNKTDLTPRYPNYWQHLGNKHQERARMHFKNAVKIEIHDSGLSGYKDLLMALIAMAMGSLCHGSRDSRVFLLDAERLIRVKGLSGHNSEIVRVLHHTYTYMRVIAEATYPFLDSESESDRTSLLGVEAVAPGSFKIREESLNTGLDPNQEKSETVGYADIHLESQGLWRETLHSNIHGIPESLMTLLAQTIQLSNEKDHLETRARSNPKLAGDLKTHVKTLEARIWTWSIESEIAVLSVAGKSQPIDNEGNLITQPSTQSMVQAMHRALIIYFYRHIHDVSAMLLQTLIHQALGYLESCLDSMVRGDDFALGIAWTVYVCARESISPELQERALKCISITDARGLHLTSKPSAEAVSLLWEKRRPLKSSIDHSFLLKETLCIG</sequence>
<dbReference type="Gene3D" id="4.10.240.10">
    <property type="entry name" value="Zn(2)-C6 fungal-type DNA-binding domain"/>
    <property type="match status" value="1"/>
</dbReference>
<keyword evidence="5" id="KW-1185">Reference proteome</keyword>
<dbReference type="GO" id="GO:0000976">
    <property type="term" value="F:transcription cis-regulatory region binding"/>
    <property type="evidence" value="ECO:0007669"/>
    <property type="project" value="TreeGrafter"/>
</dbReference>
<dbReference type="GO" id="GO:0008270">
    <property type="term" value="F:zinc ion binding"/>
    <property type="evidence" value="ECO:0007669"/>
    <property type="project" value="InterPro"/>
</dbReference>
<evidence type="ECO:0000256" key="2">
    <source>
        <dbReference type="ARBA" id="ARBA00023242"/>
    </source>
</evidence>
<dbReference type="CDD" id="cd00067">
    <property type="entry name" value="GAL4"/>
    <property type="match status" value="1"/>
</dbReference>
<comment type="caution">
    <text evidence="4">The sequence shown here is derived from an EMBL/GenBank/DDBJ whole genome shotgun (WGS) entry which is preliminary data.</text>
</comment>
<dbReference type="InterPro" id="IPR001138">
    <property type="entry name" value="Zn2Cys6_DnaBD"/>
</dbReference>
<dbReference type="GO" id="GO:0045944">
    <property type="term" value="P:positive regulation of transcription by RNA polymerase II"/>
    <property type="evidence" value="ECO:0007669"/>
    <property type="project" value="TreeGrafter"/>
</dbReference>
<feature type="domain" description="Zn(2)-C6 fungal-type" evidence="3">
    <location>
        <begin position="17"/>
        <end position="45"/>
    </location>
</feature>
<accession>A0A9P7U7P5</accession>
<organism evidence="4 5">
    <name type="scientific">Colletotrichum scovillei</name>
    <dbReference type="NCBI Taxonomy" id="1209932"/>
    <lineage>
        <taxon>Eukaryota</taxon>
        <taxon>Fungi</taxon>
        <taxon>Dikarya</taxon>
        <taxon>Ascomycota</taxon>
        <taxon>Pezizomycotina</taxon>
        <taxon>Sordariomycetes</taxon>
        <taxon>Hypocreomycetidae</taxon>
        <taxon>Glomerellales</taxon>
        <taxon>Glomerellaceae</taxon>
        <taxon>Colletotrichum</taxon>
        <taxon>Colletotrichum acutatum species complex</taxon>
    </lineage>
</organism>
<dbReference type="PROSITE" id="PS00463">
    <property type="entry name" value="ZN2_CY6_FUNGAL_1"/>
    <property type="match status" value="1"/>
</dbReference>
<dbReference type="SUPFAM" id="SSF57701">
    <property type="entry name" value="Zn2/Cys6 DNA-binding domain"/>
    <property type="match status" value="1"/>
</dbReference>
<dbReference type="GO" id="GO:0005634">
    <property type="term" value="C:nucleus"/>
    <property type="evidence" value="ECO:0007669"/>
    <property type="project" value="UniProtKB-SubCell"/>
</dbReference>
<evidence type="ECO:0000256" key="1">
    <source>
        <dbReference type="ARBA" id="ARBA00004123"/>
    </source>
</evidence>